<keyword evidence="4 8" id="KW-0808">Transferase</keyword>
<dbReference type="InterPro" id="IPR011529">
    <property type="entry name" value="Glu_5kinase"/>
</dbReference>
<dbReference type="Pfam" id="PF01472">
    <property type="entry name" value="PUA"/>
    <property type="match status" value="1"/>
</dbReference>
<keyword evidence="7 8" id="KW-0067">ATP-binding</keyword>
<evidence type="ECO:0000256" key="7">
    <source>
        <dbReference type="ARBA" id="ARBA00022840"/>
    </source>
</evidence>
<dbReference type="PROSITE" id="PS50890">
    <property type="entry name" value="PUA"/>
    <property type="match status" value="1"/>
</dbReference>
<dbReference type="InterPro" id="IPR036393">
    <property type="entry name" value="AceGlu_kinase-like_sf"/>
</dbReference>
<comment type="caution">
    <text evidence="10">The sequence shown here is derived from an EMBL/GenBank/DDBJ whole genome shotgun (WGS) entry which is preliminary data.</text>
</comment>
<dbReference type="NCBIfam" id="TIGR01027">
    <property type="entry name" value="proB"/>
    <property type="match status" value="1"/>
</dbReference>
<dbReference type="PANTHER" id="PTHR43654">
    <property type="entry name" value="GLUTAMATE 5-KINASE"/>
    <property type="match status" value="1"/>
</dbReference>
<evidence type="ECO:0000256" key="2">
    <source>
        <dbReference type="ARBA" id="ARBA00022605"/>
    </source>
</evidence>
<sequence length="375" mass="39347">MPRILTSPRRVVVKLGTGILTSTVGRLDAACLEHIAAQIAELRARGLEVIVVSSGAVGLGMGRLGLTQRPSKLAEQQACAAVGQSILTETWQGAFSPHGIIVAQLLLTRDDVRGRRRHVAVRNLLEELIRQGIVPIINENDSVSKVELELLGFGDNDVLSSLVASLVKADLLAILSTAPGVIDRQGTGKVIPFIPRITAEIEAMAGGSESVTGTGGMVTKLEAARIATSSGAAVFIGFGKEPNILLKLIEDKAAGTVFAPGEQALNARHRWIAHFQESHGVLQVDAGAVHALRESGRSLLAKGVIAADGEFDAGDVVSVADPKGVVFARGVTSFDHVALRPLLGKSNAEIGAAHPGLTRFEVIHRDELVLLGYAG</sequence>
<name>A0A8J3GG32_9BACT</name>
<organism evidence="10 11">
    <name type="scientific">Cerasicoccus arenae</name>
    <dbReference type="NCBI Taxonomy" id="424488"/>
    <lineage>
        <taxon>Bacteria</taxon>
        <taxon>Pseudomonadati</taxon>
        <taxon>Verrucomicrobiota</taxon>
        <taxon>Opitutia</taxon>
        <taxon>Puniceicoccales</taxon>
        <taxon>Cerasicoccaceae</taxon>
        <taxon>Cerasicoccus</taxon>
    </lineage>
</organism>
<dbReference type="InterPro" id="IPR041739">
    <property type="entry name" value="G5K_ProB"/>
</dbReference>
<feature type="binding site" evidence="8">
    <location>
        <position position="14"/>
    </location>
    <ligand>
        <name>ATP</name>
        <dbReference type="ChEBI" id="CHEBI:30616"/>
    </ligand>
</feature>
<dbReference type="EMBL" id="BMXG01000023">
    <property type="protein sequence ID" value="GHC10488.1"/>
    <property type="molecule type" value="Genomic_DNA"/>
</dbReference>
<evidence type="ECO:0000313" key="11">
    <source>
        <dbReference type="Proteomes" id="UP000642829"/>
    </source>
</evidence>
<dbReference type="Gene3D" id="2.30.130.10">
    <property type="entry name" value="PUA domain"/>
    <property type="match status" value="1"/>
</dbReference>
<feature type="binding site" evidence="8">
    <location>
        <begin position="214"/>
        <end position="220"/>
    </location>
    <ligand>
        <name>ATP</name>
        <dbReference type="ChEBI" id="CHEBI:30616"/>
    </ligand>
</feature>
<dbReference type="HAMAP" id="MF_00456">
    <property type="entry name" value="ProB"/>
    <property type="match status" value="1"/>
</dbReference>
<evidence type="ECO:0000256" key="5">
    <source>
        <dbReference type="ARBA" id="ARBA00022741"/>
    </source>
</evidence>
<dbReference type="SUPFAM" id="SSF88697">
    <property type="entry name" value="PUA domain-like"/>
    <property type="match status" value="1"/>
</dbReference>
<dbReference type="PANTHER" id="PTHR43654:SF1">
    <property type="entry name" value="ISOPENTENYL PHOSPHATE KINASE"/>
    <property type="match status" value="1"/>
</dbReference>
<proteinExistence type="inferred from homology"/>
<comment type="function">
    <text evidence="8">Catalyzes the transfer of a phosphate group to glutamate to form L-glutamate 5-phosphate.</text>
</comment>
<keyword evidence="6 8" id="KW-0418">Kinase</keyword>
<evidence type="ECO:0000256" key="1">
    <source>
        <dbReference type="ARBA" id="ARBA00022490"/>
    </source>
</evidence>
<gene>
    <name evidence="8 10" type="primary">proB</name>
    <name evidence="10" type="ORF">GCM10007047_29810</name>
</gene>
<dbReference type="PRINTS" id="PR00474">
    <property type="entry name" value="GLU5KINASE"/>
</dbReference>
<dbReference type="Pfam" id="PF00696">
    <property type="entry name" value="AA_kinase"/>
    <property type="match status" value="1"/>
</dbReference>
<evidence type="ECO:0000256" key="4">
    <source>
        <dbReference type="ARBA" id="ARBA00022679"/>
    </source>
</evidence>
<evidence type="ECO:0000256" key="3">
    <source>
        <dbReference type="ARBA" id="ARBA00022650"/>
    </source>
</evidence>
<evidence type="ECO:0000259" key="9">
    <source>
        <dbReference type="SMART" id="SM00359"/>
    </source>
</evidence>
<feature type="domain" description="PUA" evidence="9">
    <location>
        <begin position="280"/>
        <end position="363"/>
    </location>
</feature>
<dbReference type="InterPro" id="IPR002478">
    <property type="entry name" value="PUA"/>
</dbReference>
<dbReference type="GO" id="GO:0055129">
    <property type="term" value="P:L-proline biosynthetic process"/>
    <property type="evidence" value="ECO:0007669"/>
    <property type="project" value="UniProtKB-UniRule"/>
</dbReference>
<protein>
    <recommendedName>
        <fullName evidence="8">Glutamate 5-kinase</fullName>
        <ecNumber evidence="8">2.7.2.11</ecNumber>
    </recommendedName>
    <alternativeName>
        <fullName evidence="8">Gamma-glutamyl kinase</fullName>
        <shortName evidence="8">GK</shortName>
    </alternativeName>
</protein>
<dbReference type="EC" id="2.7.2.11" evidence="8"/>
<dbReference type="RefSeq" id="WP_189516660.1">
    <property type="nucleotide sequence ID" value="NZ_BMXG01000023.1"/>
</dbReference>
<dbReference type="InterPro" id="IPR036974">
    <property type="entry name" value="PUA_sf"/>
</dbReference>
<reference evidence="10" key="2">
    <citation type="submission" date="2020-09" db="EMBL/GenBank/DDBJ databases">
        <authorList>
            <person name="Sun Q."/>
            <person name="Kim S."/>
        </authorList>
    </citation>
    <scope>NUCLEOTIDE SEQUENCE</scope>
    <source>
        <strain evidence="10">KCTC 12870</strain>
    </source>
</reference>
<comment type="pathway">
    <text evidence="8">Amino-acid biosynthesis; L-proline biosynthesis; L-glutamate 5-semialdehyde from L-glutamate: step 1/2.</text>
</comment>
<dbReference type="GO" id="GO:0005524">
    <property type="term" value="F:ATP binding"/>
    <property type="evidence" value="ECO:0007669"/>
    <property type="project" value="UniProtKB-KW"/>
</dbReference>
<keyword evidence="1 8" id="KW-0963">Cytoplasm</keyword>
<evidence type="ECO:0000256" key="8">
    <source>
        <dbReference type="HAMAP-Rule" id="MF_00456"/>
    </source>
</evidence>
<feature type="binding site" evidence="8">
    <location>
        <position position="54"/>
    </location>
    <ligand>
        <name>substrate</name>
    </ligand>
</feature>
<accession>A0A8J3GG32</accession>
<evidence type="ECO:0000313" key="10">
    <source>
        <dbReference type="EMBL" id="GHC10488.1"/>
    </source>
</evidence>
<dbReference type="UniPathway" id="UPA00098">
    <property type="reaction ID" value="UER00359"/>
</dbReference>
<dbReference type="SUPFAM" id="SSF53633">
    <property type="entry name" value="Carbamate kinase-like"/>
    <property type="match status" value="1"/>
</dbReference>
<comment type="catalytic activity">
    <reaction evidence="8">
        <text>L-glutamate + ATP = L-glutamyl 5-phosphate + ADP</text>
        <dbReference type="Rhea" id="RHEA:14877"/>
        <dbReference type="ChEBI" id="CHEBI:29985"/>
        <dbReference type="ChEBI" id="CHEBI:30616"/>
        <dbReference type="ChEBI" id="CHEBI:58274"/>
        <dbReference type="ChEBI" id="CHEBI:456216"/>
        <dbReference type="EC" id="2.7.2.11"/>
    </reaction>
</comment>
<dbReference type="InterPro" id="IPR019797">
    <property type="entry name" value="Glutamate_5-kinase_CS"/>
</dbReference>
<dbReference type="GO" id="GO:0003723">
    <property type="term" value="F:RNA binding"/>
    <property type="evidence" value="ECO:0007669"/>
    <property type="project" value="InterPro"/>
</dbReference>
<keyword evidence="3 8" id="KW-0641">Proline biosynthesis</keyword>
<keyword evidence="2 8" id="KW-0028">Amino-acid biosynthesis</keyword>
<comment type="subcellular location">
    <subcellularLocation>
        <location evidence="8">Cytoplasm</location>
    </subcellularLocation>
</comment>
<dbReference type="AlphaFoldDB" id="A0A8J3GG32"/>
<dbReference type="CDD" id="cd04242">
    <property type="entry name" value="AAK_G5K_ProB"/>
    <property type="match status" value="1"/>
</dbReference>
<dbReference type="InterPro" id="IPR001048">
    <property type="entry name" value="Asp/Glu/Uridylate_kinase"/>
</dbReference>
<feature type="binding site" evidence="8">
    <location>
        <position position="156"/>
    </location>
    <ligand>
        <name>substrate</name>
    </ligand>
</feature>
<comment type="caution">
    <text evidence="8">Lacks conserved residue(s) required for the propagation of feature annotation.</text>
</comment>
<keyword evidence="5 8" id="KW-0547">Nucleotide-binding</keyword>
<dbReference type="SMART" id="SM00359">
    <property type="entry name" value="PUA"/>
    <property type="match status" value="1"/>
</dbReference>
<dbReference type="PROSITE" id="PS00902">
    <property type="entry name" value="GLUTAMATE_5_KINASE"/>
    <property type="match status" value="1"/>
</dbReference>
<comment type="similarity">
    <text evidence="8">Belongs to the glutamate 5-kinase family.</text>
</comment>
<dbReference type="Proteomes" id="UP000642829">
    <property type="component" value="Unassembled WGS sequence"/>
</dbReference>
<dbReference type="FunFam" id="3.40.1160.10:FF:000006">
    <property type="entry name" value="Glutamate 5-kinase"/>
    <property type="match status" value="1"/>
</dbReference>
<dbReference type="InterPro" id="IPR005715">
    <property type="entry name" value="Glu_5kinase/COase_Synthase"/>
</dbReference>
<dbReference type="PIRSF" id="PIRSF000729">
    <property type="entry name" value="GK"/>
    <property type="match status" value="1"/>
</dbReference>
<reference evidence="10" key="1">
    <citation type="journal article" date="2014" name="Int. J. Syst. Evol. Microbiol.">
        <title>Complete genome sequence of Corynebacterium casei LMG S-19264T (=DSM 44701T), isolated from a smear-ripened cheese.</title>
        <authorList>
            <consortium name="US DOE Joint Genome Institute (JGI-PGF)"/>
            <person name="Walter F."/>
            <person name="Albersmeier A."/>
            <person name="Kalinowski J."/>
            <person name="Ruckert C."/>
        </authorList>
    </citation>
    <scope>NUCLEOTIDE SEQUENCE</scope>
    <source>
        <strain evidence="10">KCTC 12870</strain>
    </source>
</reference>
<dbReference type="CDD" id="cd21157">
    <property type="entry name" value="PUA_G5K"/>
    <property type="match status" value="1"/>
</dbReference>
<dbReference type="InterPro" id="IPR015947">
    <property type="entry name" value="PUA-like_sf"/>
</dbReference>
<dbReference type="GO" id="GO:0004349">
    <property type="term" value="F:glutamate 5-kinase activity"/>
    <property type="evidence" value="ECO:0007669"/>
    <property type="project" value="UniProtKB-UniRule"/>
</dbReference>
<keyword evidence="11" id="KW-1185">Reference proteome</keyword>
<dbReference type="GO" id="GO:0005829">
    <property type="term" value="C:cytosol"/>
    <property type="evidence" value="ECO:0007669"/>
    <property type="project" value="TreeGrafter"/>
</dbReference>
<dbReference type="Gene3D" id="3.40.1160.10">
    <property type="entry name" value="Acetylglutamate kinase-like"/>
    <property type="match status" value="1"/>
</dbReference>
<dbReference type="InterPro" id="IPR001057">
    <property type="entry name" value="Glu/AcGlu_kinase"/>
</dbReference>
<feature type="binding site" evidence="8">
    <location>
        <position position="141"/>
    </location>
    <ligand>
        <name>substrate</name>
    </ligand>
</feature>
<evidence type="ECO:0000256" key="6">
    <source>
        <dbReference type="ARBA" id="ARBA00022777"/>
    </source>
</evidence>